<evidence type="ECO:0000313" key="2">
    <source>
        <dbReference type="Proteomes" id="UP000177817"/>
    </source>
</evidence>
<accession>A0A1G2BJP4</accession>
<organism evidence="1 2">
    <name type="scientific">Candidatus Komeilibacteria bacterium RIFCSPHIGHO2_01_FULL_52_14</name>
    <dbReference type="NCBI Taxonomy" id="1798549"/>
    <lineage>
        <taxon>Bacteria</taxon>
        <taxon>Candidatus Komeiliibacteriota</taxon>
    </lineage>
</organism>
<sequence length="168" mass="19980">METNDKQLALAEIYYELLMLNSTERQLAKLHFYGKENSDLTLKRRIYTESFLIHARNLIDFFEDWKNDKDIRCSDFNISKASVKLPDNNTKSEINKYLSHLTKERIKKQSPLWEITKIKEELHKYFKYFLSGLPEDSFPKNDFGSKKSFESLLSKPTRMPQIASWQND</sequence>
<proteinExistence type="predicted"/>
<protein>
    <submittedName>
        <fullName evidence="1">Uncharacterized protein</fullName>
    </submittedName>
</protein>
<gene>
    <name evidence="1" type="ORF">A2677_02725</name>
</gene>
<comment type="caution">
    <text evidence="1">The sequence shown here is derived from an EMBL/GenBank/DDBJ whole genome shotgun (WGS) entry which is preliminary data.</text>
</comment>
<dbReference type="Proteomes" id="UP000177817">
    <property type="component" value="Unassembled WGS sequence"/>
</dbReference>
<dbReference type="EMBL" id="MHKK01000049">
    <property type="protein sequence ID" value="OGY88906.1"/>
    <property type="molecule type" value="Genomic_DNA"/>
</dbReference>
<evidence type="ECO:0000313" key="1">
    <source>
        <dbReference type="EMBL" id="OGY88906.1"/>
    </source>
</evidence>
<name>A0A1G2BJP4_9BACT</name>
<reference evidence="1 2" key="1">
    <citation type="journal article" date="2016" name="Nat. Commun.">
        <title>Thousands of microbial genomes shed light on interconnected biogeochemical processes in an aquifer system.</title>
        <authorList>
            <person name="Anantharaman K."/>
            <person name="Brown C.T."/>
            <person name="Hug L.A."/>
            <person name="Sharon I."/>
            <person name="Castelle C.J."/>
            <person name="Probst A.J."/>
            <person name="Thomas B.C."/>
            <person name="Singh A."/>
            <person name="Wilkins M.J."/>
            <person name="Karaoz U."/>
            <person name="Brodie E.L."/>
            <person name="Williams K.H."/>
            <person name="Hubbard S.S."/>
            <person name="Banfield J.F."/>
        </authorList>
    </citation>
    <scope>NUCLEOTIDE SEQUENCE [LARGE SCALE GENOMIC DNA]</scope>
</reference>
<dbReference type="AlphaFoldDB" id="A0A1G2BJP4"/>